<dbReference type="Proteomes" id="UP001597389">
    <property type="component" value="Unassembled WGS sequence"/>
</dbReference>
<organism evidence="3 4">
    <name type="scientific">Rubritalea tangerina</name>
    <dbReference type="NCBI Taxonomy" id="430798"/>
    <lineage>
        <taxon>Bacteria</taxon>
        <taxon>Pseudomonadati</taxon>
        <taxon>Verrucomicrobiota</taxon>
        <taxon>Verrucomicrobiia</taxon>
        <taxon>Verrucomicrobiales</taxon>
        <taxon>Rubritaleaceae</taxon>
        <taxon>Rubritalea</taxon>
    </lineage>
</organism>
<feature type="domain" description="WYL" evidence="1">
    <location>
        <begin position="148"/>
        <end position="216"/>
    </location>
</feature>
<evidence type="ECO:0000313" key="3">
    <source>
        <dbReference type="EMBL" id="MFD2159338.1"/>
    </source>
</evidence>
<dbReference type="Pfam" id="PF25583">
    <property type="entry name" value="WCX"/>
    <property type="match status" value="1"/>
</dbReference>
<accession>A0ABW4ZBS3</accession>
<reference evidence="4" key="1">
    <citation type="journal article" date="2019" name="Int. J. Syst. Evol. Microbiol.">
        <title>The Global Catalogue of Microorganisms (GCM) 10K type strain sequencing project: providing services to taxonomists for standard genome sequencing and annotation.</title>
        <authorList>
            <consortium name="The Broad Institute Genomics Platform"/>
            <consortium name="The Broad Institute Genome Sequencing Center for Infectious Disease"/>
            <person name="Wu L."/>
            <person name="Ma J."/>
        </authorList>
    </citation>
    <scope>NUCLEOTIDE SEQUENCE [LARGE SCALE GENOMIC DNA]</scope>
    <source>
        <strain evidence="4">CCUG 57942</strain>
    </source>
</reference>
<gene>
    <name evidence="3" type="ORF">ACFSW8_10545</name>
</gene>
<dbReference type="PROSITE" id="PS52050">
    <property type="entry name" value="WYL"/>
    <property type="match status" value="1"/>
</dbReference>
<comment type="caution">
    <text evidence="3">The sequence shown here is derived from an EMBL/GenBank/DDBJ whole genome shotgun (WGS) entry which is preliminary data.</text>
</comment>
<dbReference type="InterPro" id="IPR057727">
    <property type="entry name" value="WCX_dom"/>
</dbReference>
<dbReference type="EMBL" id="JBHUJB010000043">
    <property type="protein sequence ID" value="MFD2159338.1"/>
    <property type="molecule type" value="Genomic_DNA"/>
</dbReference>
<sequence>MSSFGGGRTATIRMMKIFEAVKAGRYPNCRSLAEEFEVQPKTVQRDITYMRDQMGIELHYNQRLHGYEFQGEVEQFPLVDLQVEDLAALFLARSAMGGMQGTKLAEVLQPAFEKLSRQLDGKVSMRWDAIEEAFTVRNGGVVEADLTLFGRLAEAVIQQNEVSFRYRSLKDKTSQSRRMRPYHVGEISGGWYVIGYDIEREGLRTFALQRMVGVRVLKAQFERPADFNVGDYLGGSLGVWGNGSSGKAAEGVVIHVDGWVARLVQERLWHPSQKVKWLDVDGGVVEVTMQLENLKEVTQLMLSWGSKAKAVSPAHWVNAVRRELAESLERY</sequence>
<proteinExistence type="predicted"/>
<name>A0ABW4ZBS3_9BACT</name>
<evidence type="ECO:0000259" key="1">
    <source>
        <dbReference type="Pfam" id="PF13280"/>
    </source>
</evidence>
<dbReference type="RefSeq" id="WP_377085566.1">
    <property type="nucleotide sequence ID" value="NZ_JBHSJL010000003.1"/>
</dbReference>
<dbReference type="InterPro" id="IPR026881">
    <property type="entry name" value="WYL_dom"/>
</dbReference>
<keyword evidence="4" id="KW-1185">Reference proteome</keyword>
<dbReference type="PANTHER" id="PTHR34580:SF1">
    <property type="entry name" value="PROTEIN PAFC"/>
    <property type="match status" value="1"/>
</dbReference>
<evidence type="ECO:0000259" key="2">
    <source>
        <dbReference type="Pfam" id="PF25583"/>
    </source>
</evidence>
<evidence type="ECO:0000313" key="4">
    <source>
        <dbReference type="Proteomes" id="UP001597389"/>
    </source>
</evidence>
<feature type="domain" description="WCX" evidence="2">
    <location>
        <begin position="252"/>
        <end position="326"/>
    </location>
</feature>
<dbReference type="Pfam" id="PF13280">
    <property type="entry name" value="WYL"/>
    <property type="match status" value="1"/>
</dbReference>
<dbReference type="InterPro" id="IPR051534">
    <property type="entry name" value="CBASS_pafABC_assoc_protein"/>
</dbReference>
<dbReference type="PANTHER" id="PTHR34580">
    <property type="match status" value="1"/>
</dbReference>
<protein>
    <submittedName>
        <fullName evidence="3">Helix-turn-helix transcriptional regulator</fullName>
    </submittedName>
</protein>